<dbReference type="PROSITE" id="PS50041">
    <property type="entry name" value="C_TYPE_LECTIN_2"/>
    <property type="match status" value="1"/>
</dbReference>
<dbReference type="SMART" id="SM00034">
    <property type="entry name" value="CLECT"/>
    <property type="match status" value="1"/>
</dbReference>
<keyword evidence="4" id="KW-1185">Reference proteome</keyword>
<feature type="signal peptide" evidence="1">
    <location>
        <begin position="1"/>
        <end position="17"/>
    </location>
</feature>
<name>A0AA36CPA4_9BILA</name>
<comment type="caution">
    <text evidence="3">The sequence shown here is derived from an EMBL/GenBank/DDBJ whole genome shotgun (WGS) entry which is preliminary data.</text>
</comment>
<dbReference type="InterPro" id="IPR016187">
    <property type="entry name" value="CTDL_fold"/>
</dbReference>
<proteinExistence type="predicted"/>
<keyword evidence="1" id="KW-0732">Signal</keyword>
<dbReference type="EMBL" id="CATQJA010002606">
    <property type="protein sequence ID" value="CAJ0572799.1"/>
    <property type="molecule type" value="Genomic_DNA"/>
</dbReference>
<dbReference type="Pfam" id="PF00059">
    <property type="entry name" value="Lectin_C"/>
    <property type="match status" value="1"/>
</dbReference>
<sequence length="154" mass="16639">MKLSFLTFCCLVGIAASITCPAGYFPIDSIYLCVGSQENAGNGYYHNQNMCRAVNRKSGDLAAPYNAFRNAAFAKISLQKSGDAKAMIGVKRDDPSDENSPYLYPNGIPLTYSNWTASEPAKGTDCVAIDSSGLWYGVSCNSKIPYLCQFTVQA</sequence>
<dbReference type="AlphaFoldDB" id="A0AA36CPA4"/>
<dbReference type="Proteomes" id="UP001177023">
    <property type="component" value="Unassembled WGS sequence"/>
</dbReference>
<dbReference type="InterPro" id="IPR016186">
    <property type="entry name" value="C-type_lectin-like/link_sf"/>
</dbReference>
<organism evidence="3 4">
    <name type="scientific">Mesorhabditis spiculigera</name>
    <dbReference type="NCBI Taxonomy" id="96644"/>
    <lineage>
        <taxon>Eukaryota</taxon>
        <taxon>Metazoa</taxon>
        <taxon>Ecdysozoa</taxon>
        <taxon>Nematoda</taxon>
        <taxon>Chromadorea</taxon>
        <taxon>Rhabditida</taxon>
        <taxon>Rhabditina</taxon>
        <taxon>Rhabditomorpha</taxon>
        <taxon>Rhabditoidea</taxon>
        <taxon>Rhabditidae</taxon>
        <taxon>Mesorhabditinae</taxon>
        <taxon>Mesorhabditis</taxon>
    </lineage>
</organism>
<dbReference type="SUPFAM" id="SSF56436">
    <property type="entry name" value="C-type lectin-like"/>
    <property type="match status" value="1"/>
</dbReference>
<gene>
    <name evidence="3" type="ORF">MSPICULIGERA_LOCUS11176</name>
</gene>
<evidence type="ECO:0000313" key="4">
    <source>
        <dbReference type="Proteomes" id="UP001177023"/>
    </source>
</evidence>
<feature type="chain" id="PRO_5041375257" description="C-type lectin domain-containing protein" evidence="1">
    <location>
        <begin position="18"/>
        <end position="154"/>
    </location>
</feature>
<dbReference type="Gene3D" id="3.10.100.10">
    <property type="entry name" value="Mannose-Binding Protein A, subunit A"/>
    <property type="match status" value="1"/>
</dbReference>
<feature type="non-terminal residue" evidence="3">
    <location>
        <position position="1"/>
    </location>
</feature>
<dbReference type="InterPro" id="IPR001304">
    <property type="entry name" value="C-type_lectin-like"/>
</dbReference>
<protein>
    <recommendedName>
        <fullName evidence="2">C-type lectin domain-containing protein</fullName>
    </recommendedName>
</protein>
<accession>A0AA36CPA4</accession>
<evidence type="ECO:0000259" key="2">
    <source>
        <dbReference type="PROSITE" id="PS50041"/>
    </source>
</evidence>
<evidence type="ECO:0000256" key="1">
    <source>
        <dbReference type="SAM" id="SignalP"/>
    </source>
</evidence>
<evidence type="ECO:0000313" key="3">
    <source>
        <dbReference type="EMBL" id="CAJ0572799.1"/>
    </source>
</evidence>
<feature type="domain" description="C-type lectin" evidence="2">
    <location>
        <begin position="44"/>
        <end position="149"/>
    </location>
</feature>
<reference evidence="3" key="1">
    <citation type="submission" date="2023-06" db="EMBL/GenBank/DDBJ databases">
        <authorList>
            <person name="Delattre M."/>
        </authorList>
    </citation>
    <scope>NUCLEOTIDE SEQUENCE</scope>
    <source>
        <strain evidence="3">AF72</strain>
    </source>
</reference>